<dbReference type="GO" id="GO:0003677">
    <property type="term" value="F:DNA binding"/>
    <property type="evidence" value="ECO:0007669"/>
    <property type="project" value="UniProtKB-UniRule"/>
</dbReference>
<dbReference type="EMBL" id="OB660244">
    <property type="protein sequence ID" value="CAD7223722.1"/>
    <property type="molecule type" value="Genomic_DNA"/>
</dbReference>
<dbReference type="InterPro" id="IPR011333">
    <property type="entry name" value="SKP1/BTB/POZ_sf"/>
</dbReference>
<feature type="compositionally biased region" description="Polar residues" evidence="4">
    <location>
        <begin position="610"/>
        <end position="623"/>
    </location>
</feature>
<dbReference type="SUPFAM" id="SSF46689">
    <property type="entry name" value="Homeodomain-like"/>
    <property type="match status" value="1"/>
</dbReference>
<evidence type="ECO:0000256" key="1">
    <source>
        <dbReference type="ARBA" id="ARBA00004123"/>
    </source>
</evidence>
<feature type="region of interest" description="Disordered" evidence="4">
    <location>
        <begin position="198"/>
        <end position="326"/>
    </location>
</feature>
<proteinExistence type="predicted"/>
<feature type="region of interest" description="Disordered" evidence="4">
    <location>
        <begin position="1"/>
        <end position="36"/>
    </location>
</feature>
<feature type="compositionally biased region" description="Pro residues" evidence="4">
    <location>
        <begin position="8"/>
        <end position="23"/>
    </location>
</feature>
<dbReference type="InterPro" id="IPR009057">
    <property type="entry name" value="Homeodomain-like_sf"/>
</dbReference>
<dbReference type="PANTHER" id="PTHR23110">
    <property type="entry name" value="BTB DOMAIN TRANSCRIPTION FACTOR"/>
    <property type="match status" value="1"/>
</dbReference>
<dbReference type="Pfam" id="PF05225">
    <property type="entry name" value="HTH_psq"/>
    <property type="match status" value="1"/>
</dbReference>
<dbReference type="Gene3D" id="1.10.10.60">
    <property type="entry name" value="Homeodomain-like"/>
    <property type="match status" value="1"/>
</dbReference>
<dbReference type="Gene3D" id="3.30.710.10">
    <property type="entry name" value="Potassium Channel Kv1.1, Chain A"/>
    <property type="match status" value="1"/>
</dbReference>
<evidence type="ECO:0000256" key="4">
    <source>
        <dbReference type="SAM" id="MobiDB-lite"/>
    </source>
</evidence>
<evidence type="ECO:0000256" key="2">
    <source>
        <dbReference type="ARBA" id="ARBA00023242"/>
    </source>
</evidence>
<dbReference type="InterPro" id="IPR051095">
    <property type="entry name" value="Dros_DevTransReg"/>
</dbReference>
<dbReference type="SUPFAM" id="SSF54695">
    <property type="entry name" value="POZ domain"/>
    <property type="match status" value="1"/>
</dbReference>
<evidence type="ECO:0000256" key="3">
    <source>
        <dbReference type="PROSITE-ProRule" id="PRU00320"/>
    </source>
</evidence>
<accession>A0A7R8W7A4</accession>
<dbReference type="InterPro" id="IPR000210">
    <property type="entry name" value="BTB/POZ_dom"/>
</dbReference>
<comment type="subcellular location">
    <subcellularLocation>
        <location evidence="1 3">Nucleus</location>
    </subcellularLocation>
</comment>
<dbReference type="AlphaFoldDB" id="A0A7R8W7A4"/>
<feature type="DNA-binding region" description="H-T-H motif" evidence="3">
    <location>
        <begin position="486"/>
        <end position="506"/>
    </location>
</feature>
<sequence length="623" mass="66940">MEDGSKSHPPPLPPSSCSPAPPSPEDEVTSGGGRRTRCFSSPLAQYKLRWNNYQGHLLGSFEGLLFSDAMADVTLVGGDLNFRAHKIVLSASSSYFRRLLGEYPLEHPVIVLAETSGWEVQALLEFMYRGHVSIHEQNLSRLIQTAQSLQIHGLVGCLKSKLSSDERSDDDGLDCISDHRGEDSVDITFAEDLDNIRAPSGLDLTTGKSQPPLSDDGTRAASPSTPRRKQARPMRRGESESTGPVVTPPVSACSVRTPSVGGGASSPPSSNASDKENGDVSNISETRELWYRKPDEEEPDCDQPGDSTRDDLRRSTSPEPIAAFPHPSLAALQHRASLPRPTALSPISMDPTRPPTLASLLLSEMTHSKDEEQTNIKMASATSVITRCSSSGASPVTSLPPSSRLPHALINGTGSIAHLASHASQLSSFPRKMAAWESVHIKTSQHATMSPAGPMFSAPRGGPPRHWSNENLTEALRNVWSGRMKTAQASRVFGIPYNSLLMYVRGKYGKTLKLDLIRKGEIPANLAENGAPQLQPRTPGLHPPARSPTPYSFMTTTSHDVLPPSTRLPPHFTTSHGKIDPFALGLLGATAGLAVGPHPYPLIGPPPQSHPTSARSLRTDGNV</sequence>
<dbReference type="InterPro" id="IPR007889">
    <property type="entry name" value="HTH_Psq"/>
</dbReference>
<feature type="region of interest" description="Disordered" evidence="4">
    <location>
        <begin position="601"/>
        <end position="623"/>
    </location>
</feature>
<dbReference type="GO" id="GO:0006357">
    <property type="term" value="P:regulation of transcription by RNA polymerase II"/>
    <property type="evidence" value="ECO:0007669"/>
    <property type="project" value="TreeGrafter"/>
</dbReference>
<dbReference type="PANTHER" id="PTHR23110:SF101">
    <property type="entry name" value="PROTEIN JIM LOVELL"/>
    <property type="match status" value="1"/>
</dbReference>
<protein>
    <submittedName>
        <fullName evidence="5">Uncharacterized protein</fullName>
    </submittedName>
</protein>
<dbReference type="Pfam" id="PF00651">
    <property type="entry name" value="BTB"/>
    <property type="match status" value="1"/>
</dbReference>
<dbReference type="PROSITE" id="PS50097">
    <property type="entry name" value="BTB"/>
    <property type="match status" value="1"/>
</dbReference>
<dbReference type="PROSITE" id="PS50960">
    <property type="entry name" value="HTH_PSQ"/>
    <property type="match status" value="1"/>
</dbReference>
<dbReference type="GO" id="GO:0005634">
    <property type="term" value="C:nucleus"/>
    <property type="evidence" value="ECO:0007669"/>
    <property type="project" value="UniProtKB-SubCell"/>
</dbReference>
<dbReference type="SMART" id="SM00225">
    <property type="entry name" value="BTB"/>
    <property type="match status" value="1"/>
</dbReference>
<keyword evidence="2 3" id="KW-0539">Nucleus</keyword>
<feature type="compositionally biased region" description="Basic and acidic residues" evidence="4">
    <location>
        <begin position="285"/>
        <end position="295"/>
    </location>
</feature>
<name>A0A7R8W7A4_9CRUS</name>
<dbReference type="CDD" id="cd18315">
    <property type="entry name" value="BTB_POZ_BAB-like"/>
    <property type="match status" value="1"/>
</dbReference>
<dbReference type="OrthoDB" id="10261408at2759"/>
<evidence type="ECO:0000313" key="5">
    <source>
        <dbReference type="EMBL" id="CAD7223722.1"/>
    </source>
</evidence>
<reference evidence="5" key="1">
    <citation type="submission" date="2020-11" db="EMBL/GenBank/DDBJ databases">
        <authorList>
            <person name="Tran Van P."/>
        </authorList>
    </citation>
    <scope>NUCLEOTIDE SEQUENCE</scope>
</reference>
<gene>
    <name evidence="5" type="ORF">CTOB1V02_LOCUS1702</name>
</gene>
<feature type="compositionally biased region" description="Basic and acidic residues" evidence="4">
    <location>
        <begin position="307"/>
        <end position="316"/>
    </location>
</feature>
<organism evidence="5">
    <name type="scientific">Cyprideis torosa</name>
    <dbReference type="NCBI Taxonomy" id="163714"/>
    <lineage>
        <taxon>Eukaryota</taxon>
        <taxon>Metazoa</taxon>
        <taxon>Ecdysozoa</taxon>
        <taxon>Arthropoda</taxon>
        <taxon>Crustacea</taxon>
        <taxon>Oligostraca</taxon>
        <taxon>Ostracoda</taxon>
        <taxon>Podocopa</taxon>
        <taxon>Podocopida</taxon>
        <taxon>Cytherocopina</taxon>
        <taxon>Cytheroidea</taxon>
        <taxon>Cytherideidae</taxon>
        <taxon>Cyprideis</taxon>
    </lineage>
</organism>
<keyword evidence="3" id="KW-0238">DNA-binding</keyword>